<dbReference type="Gene3D" id="3.80.30.20">
    <property type="entry name" value="tm_1862 like domain"/>
    <property type="match status" value="1"/>
</dbReference>
<dbReference type="RefSeq" id="WP_210118797.1">
    <property type="nucleotide sequence ID" value="NZ_CP054142.1"/>
</dbReference>
<accession>A0A975IER7</accession>
<proteinExistence type="inferred from homology"/>
<keyword evidence="2" id="KW-0349">Heme</keyword>
<dbReference type="Pfam" id="PF06969">
    <property type="entry name" value="HemN_C"/>
    <property type="match status" value="1"/>
</dbReference>
<keyword evidence="2" id="KW-0479">Metal-binding</keyword>
<evidence type="ECO:0000256" key="2">
    <source>
        <dbReference type="RuleBase" id="RU364116"/>
    </source>
</evidence>
<dbReference type="GO" id="GO:0046872">
    <property type="term" value="F:metal ion binding"/>
    <property type="evidence" value="ECO:0007669"/>
    <property type="project" value="UniProtKB-UniRule"/>
</dbReference>
<keyword evidence="5" id="KW-1185">Reference proteome</keyword>
<dbReference type="NCBIfam" id="TIGR00539">
    <property type="entry name" value="hemN_rel"/>
    <property type="match status" value="1"/>
</dbReference>
<dbReference type="PANTHER" id="PTHR13932">
    <property type="entry name" value="COPROPORPHYRINIGEN III OXIDASE"/>
    <property type="match status" value="1"/>
</dbReference>
<dbReference type="SMART" id="SM00729">
    <property type="entry name" value="Elp3"/>
    <property type="match status" value="1"/>
</dbReference>
<evidence type="ECO:0000256" key="1">
    <source>
        <dbReference type="ARBA" id="ARBA00006100"/>
    </source>
</evidence>
<dbReference type="CDD" id="cd01335">
    <property type="entry name" value="Radical_SAM"/>
    <property type="match status" value="1"/>
</dbReference>
<dbReference type="InterPro" id="IPR004559">
    <property type="entry name" value="HemW-like"/>
</dbReference>
<keyword evidence="2" id="KW-0411">Iron-sulfur</keyword>
<dbReference type="InterPro" id="IPR034505">
    <property type="entry name" value="Coproporphyrinogen-III_oxidase"/>
</dbReference>
<reference evidence="4 5" key="1">
    <citation type="journal article" date="2021" name="Microbiol. Resour. Announc.">
        <title>Complete Genome Sequences of Three Human Oral Treponema parvum Isolates.</title>
        <authorList>
            <person name="Zeng H."/>
            <person name="Watt R.M."/>
        </authorList>
    </citation>
    <scope>NUCLEOTIDE SEQUENCE [LARGE SCALE GENOMIC DNA]</scope>
    <source>
        <strain evidence="4 5">ATCC 700770</strain>
    </source>
</reference>
<dbReference type="Pfam" id="PF04055">
    <property type="entry name" value="Radical_SAM"/>
    <property type="match status" value="1"/>
</dbReference>
<dbReference type="AlphaFoldDB" id="A0A975IER7"/>
<keyword evidence="2" id="KW-0004">4Fe-4S</keyword>
<dbReference type="KEGG" id="tpav:HRQ91_06380"/>
<dbReference type="GO" id="GO:0005737">
    <property type="term" value="C:cytoplasm"/>
    <property type="evidence" value="ECO:0007669"/>
    <property type="project" value="UniProtKB-SubCell"/>
</dbReference>
<dbReference type="SFLD" id="SFLDG01082">
    <property type="entry name" value="B12-binding_domain_containing"/>
    <property type="match status" value="1"/>
</dbReference>
<dbReference type="Proteomes" id="UP000671908">
    <property type="component" value="Chromosome"/>
</dbReference>
<dbReference type="GO" id="GO:0051539">
    <property type="term" value="F:4 iron, 4 sulfur cluster binding"/>
    <property type="evidence" value="ECO:0007669"/>
    <property type="project" value="UniProtKB-UniRule"/>
</dbReference>
<dbReference type="InterPro" id="IPR007197">
    <property type="entry name" value="rSAM"/>
</dbReference>
<comment type="subcellular location">
    <subcellularLocation>
        <location evidence="2">Cytoplasm</location>
    </subcellularLocation>
</comment>
<keyword evidence="2" id="KW-0408">Iron</keyword>
<keyword evidence="2" id="KW-0143">Chaperone</keyword>
<dbReference type="EMBL" id="CP054142">
    <property type="protein sequence ID" value="QTQ14112.1"/>
    <property type="molecule type" value="Genomic_DNA"/>
</dbReference>
<dbReference type="InterPro" id="IPR010723">
    <property type="entry name" value="HemN_C"/>
</dbReference>
<keyword evidence="2" id="KW-0963">Cytoplasm</keyword>
<dbReference type="SUPFAM" id="SSF102114">
    <property type="entry name" value="Radical SAM enzymes"/>
    <property type="match status" value="1"/>
</dbReference>
<feature type="domain" description="Radical SAM core" evidence="3">
    <location>
        <begin position="1"/>
        <end position="235"/>
    </location>
</feature>
<evidence type="ECO:0000313" key="4">
    <source>
        <dbReference type="EMBL" id="QTQ14112.1"/>
    </source>
</evidence>
<dbReference type="GO" id="GO:0004109">
    <property type="term" value="F:coproporphyrinogen oxidase activity"/>
    <property type="evidence" value="ECO:0007669"/>
    <property type="project" value="InterPro"/>
</dbReference>
<comment type="function">
    <text evidence="2">Probably acts as a heme chaperone, transferring heme to an unknown acceptor. Binds one molecule of heme per monomer, possibly covalently. Binds 1 [4Fe-4S] cluster. The cluster is coordinated with 3 cysteines and an exchangeable S-adenosyl-L-methionine.</text>
</comment>
<dbReference type="SFLD" id="SFLDF00562">
    <property type="entry name" value="HemN-like__clustered_with_heat"/>
    <property type="match status" value="1"/>
</dbReference>
<sequence length="408" mass="45988">MSGSVSLYIHIPFCKKKCGYCDFFSVECALNKIPDEYIRAVIFEAEFYAKKYGVDSWRTVYIGGGTPSLMTSSQILSLLKGISRTTPFSAGCEITVEMNPDDVSPDLLFAAEDAGVNRLSVGIQTFDDEILKGLGRRCTKDINLAALNLIQRKWKRRFSADLIAGFPQESKKQLKQNISTLMSFCPDHISLYALSVEKKTPLGKEILSGRMPYDYGAADSCWICGRNFLEKNGYPQYEVSNFSKPEFESAHNKVYWRLENYVGVGAGASGAVYSCRNSSEEGVRWTNTADIGRYISFWNEAGVSNFFRCENLLKSARNTEILDLKTQEFEFLMMGLRLREGINSSVYKKRFGGDLGIRLGDFDGGCFYRWEKKKLALRRTGDYFNPGINYALSSEGLLFLNSFLESLL</sequence>
<dbReference type="InterPro" id="IPR023404">
    <property type="entry name" value="rSAM_horseshoe"/>
</dbReference>
<evidence type="ECO:0000313" key="5">
    <source>
        <dbReference type="Proteomes" id="UP000671908"/>
    </source>
</evidence>
<dbReference type="PANTHER" id="PTHR13932:SF5">
    <property type="entry name" value="RADICAL S-ADENOSYL METHIONINE DOMAIN-CONTAINING PROTEIN 1, MITOCHONDRIAL"/>
    <property type="match status" value="1"/>
</dbReference>
<organism evidence="4 5">
    <name type="scientific">Treponema parvum</name>
    <dbReference type="NCBI Taxonomy" id="138851"/>
    <lineage>
        <taxon>Bacteria</taxon>
        <taxon>Pseudomonadati</taxon>
        <taxon>Spirochaetota</taxon>
        <taxon>Spirochaetia</taxon>
        <taxon>Spirochaetales</taxon>
        <taxon>Treponemataceae</taxon>
        <taxon>Treponema</taxon>
    </lineage>
</organism>
<gene>
    <name evidence="4" type="primary">hemW</name>
    <name evidence="4" type="ORF">HRQ91_06380</name>
</gene>
<comment type="similarity">
    <text evidence="1">Belongs to the anaerobic coproporphyrinogen-III oxidase family. HemW subfamily.</text>
</comment>
<dbReference type="SFLD" id="SFLDS00029">
    <property type="entry name" value="Radical_SAM"/>
    <property type="match status" value="1"/>
</dbReference>
<keyword evidence="2" id="KW-0949">S-adenosyl-L-methionine</keyword>
<dbReference type="SFLD" id="SFLDG01065">
    <property type="entry name" value="anaerobic_coproporphyrinogen-I"/>
    <property type="match status" value="1"/>
</dbReference>
<name>A0A975IER7_9SPIR</name>
<dbReference type="InterPro" id="IPR058240">
    <property type="entry name" value="rSAM_sf"/>
</dbReference>
<evidence type="ECO:0000259" key="3">
    <source>
        <dbReference type="PROSITE" id="PS51918"/>
    </source>
</evidence>
<dbReference type="InterPro" id="IPR006638">
    <property type="entry name" value="Elp3/MiaA/NifB-like_rSAM"/>
</dbReference>
<dbReference type="GO" id="GO:0006779">
    <property type="term" value="P:porphyrin-containing compound biosynthetic process"/>
    <property type="evidence" value="ECO:0007669"/>
    <property type="project" value="InterPro"/>
</dbReference>
<protein>
    <recommendedName>
        <fullName evidence="2">Heme chaperone HemW</fullName>
    </recommendedName>
</protein>
<dbReference type="PROSITE" id="PS51918">
    <property type="entry name" value="RADICAL_SAM"/>
    <property type="match status" value="1"/>
</dbReference>